<keyword evidence="3" id="KW-1185">Reference proteome</keyword>
<accession>A0A975GR91</accession>
<dbReference type="Proteomes" id="UP000663722">
    <property type="component" value="Chromosome"/>
</dbReference>
<evidence type="ECO:0000313" key="3">
    <source>
        <dbReference type="Proteomes" id="UP000663722"/>
    </source>
</evidence>
<feature type="region of interest" description="Disordered" evidence="1">
    <location>
        <begin position="1"/>
        <end position="25"/>
    </location>
</feature>
<feature type="compositionally biased region" description="Basic residues" evidence="1">
    <location>
        <begin position="1"/>
        <end position="22"/>
    </location>
</feature>
<protein>
    <submittedName>
        <fullName evidence="2">Uncharacterized protein</fullName>
    </submittedName>
</protein>
<evidence type="ECO:0000313" key="2">
    <source>
        <dbReference type="EMBL" id="QTA90672.1"/>
    </source>
</evidence>
<sequence>MYHCKQNHRNIRHISQNSHKKGGSGIWSEKIGKAPFLLDAASVFRNKIREISGNSAFDNVSARNAEIKRGGFLV</sequence>
<dbReference type="AlphaFoldDB" id="A0A975GR91"/>
<reference evidence="2" key="1">
    <citation type="journal article" date="2021" name="Microb. Physiol.">
        <title>Proteogenomic Insights into the Physiology of Marine, Sulfate-Reducing, Filamentous Desulfonema limicola and Desulfonema magnum.</title>
        <authorList>
            <person name="Schnaars V."/>
            <person name="Wohlbrand L."/>
            <person name="Scheve S."/>
            <person name="Hinrichs C."/>
            <person name="Reinhardt R."/>
            <person name="Rabus R."/>
        </authorList>
    </citation>
    <scope>NUCLEOTIDE SEQUENCE</scope>
    <source>
        <strain evidence="2">4be13</strain>
    </source>
</reference>
<dbReference type="EMBL" id="CP061800">
    <property type="protein sequence ID" value="QTA90672.1"/>
    <property type="molecule type" value="Genomic_DNA"/>
</dbReference>
<organism evidence="2 3">
    <name type="scientific">Desulfonema magnum</name>
    <dbReference type="NCBI Taxonomy" id="45655"/>
    <lineage>
        <taxon>Bacteria</taxon>
        <taxon>Pseudomonadati</taxon>
        <taxon>Thermodesulfobacteriota</taxon>
        <taxon>Desulfobacteria</taxon>
        <taxon>Desulfobacterales</taxon>
        <taxon>Desulfococcaceae</taxon>
        <taxon>Desulfonema</taxon>
    </lineage>
</organism>
<evidence type="ECO:0000256" key="1">
    <source>
        <dbReference type="SAM" id="MobiDB-lite"/>
    </source>
</evidence>
<proteinExistence type="predicted"/>
<dbReference type="KEGG" id="dmm:dnm_067340"/>
<name>A0A975GR91_9BACT</name>
<gene>
    <name evidence="2" type="ORF">dnm_067340</name>
</gene>